<dbReference type="Proteomes" id="UP000831768">
    <property type="component" value="Chromosome"/>
</dbReference>
<dbReference type="RefSeq" id="WP_247993383.1">
    <property type="nucleotide sequence ID" value="NZ_CP096019.1"/>
</dbReference>
<feature type="transmembrane region" description="Helical" evidence="1">
    <location>
        <begin position="20"/>
        <end position="40"/>
    </location>
</feature>
<keyword evidence="1" id="KW-1133">Transmembrane helix</keyword>
<keyword evidence="3" id="KW-1185">Reference proteome</keyword>
<proteinExistence type="predicted"/>
<reference evidence="2" key="1">
    <citation type="submission" date="2022-04" db="EMBL/GenBank/DDBJ databases">
        <title>Halocatena sp. nov., isolated from a salt lake.</title>
        <authorList>
            <person name="Cui H.-L."/>
        </authorList>
    </citation>
    <scope>NUCLEOTIDE SEQUENCE</scope>
    <source>
        <strain evidence="2">AD-1</strain>
    </source>
</reference>
<dbReference type="KEGG" id="haad:MW046_12215"/>
<name>A0A8U0A0V8_9EURY</name>
<sequence>MSNRSVLLDLVCAQRRQMKLLLALLIACGLLIGLSVLYVGPGDASFPVLVVDIVLVVGGFVFFSTAFWYCTNRAMDE</sequence>
<evidence type="ECO:0000256" key="1">
    <source>
        <dbReference type="SAM" id="Phobius"/>
    </source>
</evidence>
<dbReference type="GeneID" id="71928824"/>
<gene>
    <name evidence="2" type="ORF">MW046_12215</name>
</gene>
<dbReference type="EMBL" id="CP096019">
    <property type="protein sequence ID" value="UPM42712.1"/>
    <property type="molecule type" value="Genomic_DNA"/>
</dbReference>
<accession>A0A8U0A0V8</accession>
<keyword evidence="1" id="KW-0812">Transmembrane</keyword>
<keyword evidence="1" id="KW-0472">Membrane</keyword>
<protein>
    <submittedName>
        <fullName evidence="2">Uncharacterized protein</fullName>
    </submittedName>
</protein>
<organism evidence="2 3">
    <name type="scientific">Halocatena salina</name>
    <dbReference type="NCBI Taxonomy" id="2934340"/>
    <lineage>
        <taxon>Archaea</taxon>
        <taxon>Methanobacteriati</taxon>
        <taxon>Methanobacteriota</taxon>
        <taxon>Stenosarchaea group</taxon>
        <taxon>Halobacteria</taxon>
        <taxon>Halobacteriales</taxon>
        <taxon>Natronomonadaceae</taxon>
        <taxon>Halocatena</taxon>
    </lineage>
</organism>
<feature type="transmembrane region" description="Helical" evidence="1">
    <location>
        <begin position="46"/>
        <end position="70"/>
    </location>
</feature>
<evidence type="ECO:0000313" key="2">
    <source>
        <dbReference type="EMBL" id="UPM42712.1"/>
    </source>
</evidence>
<dbReference type="AlphaFoldDB" id="A0A8U0A0V8"/>
<evidence type="ECO:0000313" key="3">
    <source>
        <dbReference type="Proteomes" id="UP000831768"/>
    </source>
</evidence>